<keyword evidence="4" id="KW-1185">Reference proteome</keyword>
<dbReference type="CDD" id="cd07361">
    <property type="entry name" value="MEMO_like"/>
    <property type="match status" value="1"/>
</dbReference>
<comment type="similarity">
    <text evidence="1">Belongs to the MEMO1 family.</text>
</comment>
<gene>
    <name evidence="3" type="primary">amrB</name>
    <name evidence="3" type="ORF">P0M35_10435</name>
</gene>
<dbReference type="Gene3D" id="3.40.830.10">
    <property type="entry name" value="LigB-like"/>
    <property type="match status" value="1"/>
</dbReference>
<evidence type="ECO:0000256" key="1">
    <source>
        <dbReference type="ARBA" id="ARBA00006315"/>
    </source>
</evidence>
<accession>A0AAE3P1B9</accession>
<evidence type="ECO:0000313" key="4">
    <source>
        <dbReference type="Proteomes" id="UP001221302"/>
    </source>
</evidence>
<name>A0AAE3P1B9_9BACT</name>
<dbReference type="InterPro" id="IPR002737">
    <property type="entry name" value="MEMO1_fam"/>
</dbReference>
<feature type="chain" id="PRO_5042163226" evidence="2">
    <location>
        <begin position="19"/>
        <end position="349"/>
    </location>
</feature>
<reference evidence="3" key="1">
    <citation type="submission" date="2023-03" db="EMBL/GenBank/DDBJ databases">
        <title>Stygiobacter electus gen. nov., sp. nov., facultatively anaerobic thermotolerant bacterium of the class Ignavibacteria from a well of Yessentuki mineral water deposit.</title>
        <authorList>
            <person name="Podosokorskaya O.A."/>
            <person name="Elcheninov A.G."/>
            <person name="Petrova N.F."/>
            <person name="Zavarzina D.G."/>
            <person name="Kublanov I.V."/>
            <person name="Merkel A.Y."/>
        </authorList>
    </citation>
    <scope>NUCLEOTIDE SEQUENCE</scope>
    <source>
        <strain evidence="3">09-Me</strain>
    </source>
</reference>
<protein>
    <submittedName>
        <fullName evidence="3">AmmeMemoRadiSam system protein B</fullName>
    </submittedName>
</protein>
<evidence type="ECO:0000256" key="2">
    <source>
        <dbReference type="SAM" id="SignalP"/>
    </source>
</evidence>
<dbReference type="EMBL" id="JARGDL010000015">
    <property type="protein sequence ID" value="MDF1612569.1"/>
    <property type="molecule type" value="Genomic_DNA"/>
</dbReference>
<dbReference type="PANTHER" id="PTHR11060:SF0">
    <property type="entry name" value="PROTEIN MEMO1"/>
    <property type="match status" value="1"/>
</dbReference>
<evidence type="ECO:0000313" key="3">
    <source>
        <dbReference type="EMBL" id="MDF1612569.1"/>
    </source>
</evidence>
<dbReference type="PANTHER" id="PTHR11060">
    <property type="entry name" value="PROTEIN MEMO1"/>
    <property type="match status" value="1"/>
</dbReference>
<proteinExistence type="inferred from homology"/>
<dbReference type="Pfam" id="PF01875">
    <property type="entry name" value="Memo"/>
    <property type="match status" value="1"/>
</dbReference>
<sequence length="349" mass="40534">MKSKIIFVLLLLTFHLNAQNIRPIRDSIGFCWKADEMNRFINFLDEKNEKENFTSNNLIAAISVHDDYLYAGKIYYPLYKLIKAKEVVIFGVTHGSVRKELGDLKDVLILDEFDEWKGVYSNVKISELREKIKSKLPKENFIVNNKAHSIEHSIEALIPFLQYYNRNIKITPIMVTQMSFEKMGETSNQLSKIIYEYIAEKNLQLGKDIFFLISNDANHYGEDFNNSPYGLDLNAHQIATDEDKRIIKANLNCEINKASIEKLSKEIIPNNSKKIFPLWCGRYPITFGLLTIDKLLNDFYSKKIYGKLFKYSDTLTEKVLPFKDTSMGLTAIFSPKHWCGWFTLGIYQN</sequence>
<dbReference type="NCBIfam" id="TIGR04336">
    <property type="entry name" value="AmmeMemoSam_B"/>
    <property type="match status" value="1"/>
</dbReference>
<organism evidence="3 4">
    <name type="scientific">Stygiobacter electus</name>
    <dbReference type="NCBI Taxonomy" id="3032292"/>
    <lineage>
        <taxon>Bacteria</taxon>
        <taxon>Pseudomonadati</taxon>
        <taxon>Ignavibacteriota</taxon>
        <taxon>Ignavibacteria</taxon>
        <taxon>Ignavibacteriales</taxon>
        <taxon>Melioribacteraceae</taxon>
        <taxon>Stygiobacter</taxon>
    </lineage>
</organism>
<keyword evidence="2" id="KW-0732">Signal</keyword>
<dbReference type="RefSeq" id="WP_321536340.1">
    <property type="nucleotide sequence ID" value="NZ_JARGDL010000015.1"/>
</dbReference>
<dbReference type="Proteomes" id="UP001221302">
    <property type="component" value="Unassembled WGS sequence"/>
</dbReference>
<dbReference type="AlphaFoldDB" id="A0AAE3P1B9"/>
<feature type="signal peptide" evidence="2">
    <location>
        <begin position="1"/>
        <end position="18"/>
    </location>
</feature>
<comment type="caution">
    <text evidence="3">The sequence shown here is derived from an EMBL/GenBank/DDBJ whole genome shotgun (WGS) entry which is preliminary data.</text>
</comment>